<gene>
    <name evidence="1" type="ORF">EYC87_00430</name>
</gene>
<keyword evidence="2" id="KW-1185">Reference proteome</keyword>
<evidence type="ECO:0000313" key="2">
    <source>
        <dbReference type="Proteomes" id="UP001143307"/>
    </source>
</evidence>
<comment type="caution">
    <text evidence="1">The sequence shown here is derived from an EMBL/GenBank/DDBJ whole genome shotgun (WGS) entry which is preliminary data.</text>
</comment>
<accession>A0ABT3SQB6</accession>
<reference evidence="1" key="1">
    <citation type="submission" date="2019-02" db="EMBL/GenBank/DDBJ databases">
        <authorList>
            <person name="Li S.-H."/>
        </authorList>
    </citation>
    <scope>NUCLEOTIDE SEQUENCE</scope>
    <source>
        <strain evidence="1">IMCC8485</strain>
    </source>
</reference>
<sequence>MADELNFVPLSKRFSLSAHNSGICRSTSCATGRLNLDPAEDADAMPQILGSSVTYRIAIGPQQGRLNLHWNQASWIMSKLRIINQSLL</sequence>
<name>A0ABT3SQB6_9GAMM</name>
<protein>
    <submittedName>
        <fullName evidence="1">Uncharacterized protein</fullName>
    </submittedName>
</protein>
<proteinExistence type="predicted"/>
<dbReference type="EMBL" id="SHNP01000001">
    <property type="protein sequence ID" value="MCX2972049.1"/>
    <property type="molecule type" value="Genomic_DNA"/>
</dbReference>
<organism evidence="1 2">
    <name type="scientific">Candidatus Seongchinamella marina</name>
    <dbReference type="NCBI Taxonomy" id="2518990"/>
    <lineage>
        <taxon>Bacteria</taxon>
        <taxon>Pseudomonadati</taxon>
        <taxon>Pseudomonadota</taxon>
        <taxon>Gammaproteobacteria</taxon>
        <taxon>Cellvibrionales</taxon>
        <taxon>Halieaceae</taxon>
        <taxon>Seongchinamella</taxon>
    </lineage>
</organism>
<evidence type="ECO:0000313" key="1">
    <source>
        <dbReference type="EMBL" id="MCX2972049.1"/>
    </source>
</evidence>
<dbReference type="Proteomes" id="UP001143307">
    <property type="component" value="Unassembled WGS sequence"/>
</dbReference>